<comment type="caution">
    <text evidence="2">The sequence shown here is derived from an EMBL/GenBank/DDBJ whole genome shotgun (WGS) entry which is preliminary data.</text>
</comment>
<dbReference type="Proteomes" id="UP000198406">
    <property type="component" value="Unassembled WGS sequence"/>
</dbReference>
<name>A0A1Z5JPL1_FISSO</name>
<organism evidence="2 3">
    <name type="scientific">Fistulifera solaris</name>
    <name type="common">Oleaginous diatom</name>
    <dbReference type="NCBI Taxonomy" id="1519565"/>
    <lineage>
        <taxon>Eukaryota</taxon>
        <taxon>Sar</taxon>
        <taxon>Stramenopiles</taxon>
        <taxon>Ochrophyta</taxon>
        <taxon>Bacillariophyta</taxon>
        <taxon>Bacillariophyceae</taxon>
        <taxon>Bacillariophycidae</taxon>
        <taxon>Naviculales</taxon>
        <taxon>Naviculaceae</taxon>
        <taxon>Fistulifera</taxon>
    </lineage>
</organism>
<feature type="compositionally biased region" description="Basic residues" evidence="1">
    <location>
        <begin position="105"/>
        <end position="122"/>
    </location>
</feature>
<feature type="compositionally biased region" description="Basic and acidic residues" evidence="1">
    <location>
        <begin position="123"/>
        <end position="140"/>
    </location>
</feature>
<sequence>MKQDSLPRRPRRAHSPERLCINKTTSFKAVIRRVSFADSVSDLSLSSSQESGCESVCSFCSFDDLSTILNHSTATPTSSSLSSSSSSRKFSTTTRLSLFSSQAHEKKKSKSKTKTGRGGRKQPKQEQEILNRWDSWKNDEPQGSPVKPERKALVDSRWSSHSSRAPMSSPRRSSSPHRISCPPSPLASPPLMPLEPPQQDIVFHPQSSAKQLPTLPQLHPRAVLTRRPKARNLVLEAAVSPNRFPRHKAILTERDHETIRKLKSTWESRRSVATTSTRDSAASSTASPDYSIPWFSSSLQRPSALK</sequence>
<feature type="compositionally biased region" description="Polar residues" evidence="1">
    <location>
        <begin position="294"/>
        <end position="306"/>
    </location>
</feature>
<reference evidence="2 3" key="1">
    <citation type="journal article" date="2015" name="Plant Cell">
        <title>Oil accumulation by the oleaginous diatom Fistulifera solaris as revealed by the genome and transcriptome.</title>
        <authorList>
            <person name="Tanaka T."/>
            <person name="Maeda Y."/>
            <person name="Veluchamy A."/>
            <person name="Tanaka M."/>
            <person name="Abida H."/>
            <person name="Marechal E."/>
            <person name="Bowler C."/>
            <person name="Muto M."/>
            <person name="Sunaga Y."/>
            <person name="Tanaka M."/>
            <person name="Yoshino T."/>
            <person name="Taniguchi T."/>
            <person name="Fukuda Y."/>
            <person name="Nemoto M."/>
            <person name="Matsumoto M."/>
            <person name="Wong P.S."/>
            <person name="Aburatani S."/>
            <person name="Fujibuchi W."/>
        </authorList>
    </citation>
    <scope>NUCLEOTIDE SEQUENCE [LARGE SCALE GENOMIC DNA]</scope>
    <source>
        <strain evidence="2 3">JPCC DA0580</strain>
    </source>
</reference>
<feature type="region of interest" description="Disordered" evidence="1">
    <location>
        <begin position="93"/>
        <end position="199"/>
    </location>
</feature>
<evidence type="ECO:0000313" key="3">
    <source>
        <dbReference type="Proteomes" id="UP000198406"/>
    </source>
</evidence>
<evidence type="ECO:0000313" key="2">
    <source>
        <dbReference type="EMBL" id="GAX15899.1"/>
    </source>
</evidence>
<feature type="compositionally biased region" description="Low complexity" evidence="1">
    <location>
        <begin position="271"/>
        <end position="287"/>
    </location>
</feature>
<keyword evidence="3" id="KW-1185">Reference proteome</keyword>
<feature type="compositionally biased region" description="Pro residues" evidence="1">
    <location>
        <begin position="182"/>
        <end position="196"/>
    </location>
</feature>
<dbReference type="InParanoid" id="A0A1Z5JPL1"/>
<accession>A0A1Z5JPL1</accession>
<evidence type="ECO:0000256" key="1">
    <source>
        <dbReference type="SAM" id="MobiDB-lite"/>
    </source>
</evidence>
<feature type="region of interest" description="Disordered" evidence="1">
    <location>
        <begin position="267"/>
        <end position="306"/>
    </location>
</feature>
<gene>
    <name evidence="2" type="ORF">FisN_2Lh365</name>
</gene>
<protein>
    <submittedName>
        <fullName evidence="2">Uncharacterized protein</fullName>
    </submittedName>
</protein>
<proteinExistence type="predicted"/>
<dbReference type="AlphaFoldDB" id="A0A1Z5JPL1"/>
<dbReference type="EMBL" id="BDSP01000097">
    <property type="protein sequence ID" value="GAX15899.1"/>
    <property type="molecule type" value="Genomic_DNA"/>
</dbReference>
<feature type="compositionally biased region" description="Low complexity" evidence="1">
    <location>
        <begin position="156"/>
        <end position="181"/>
    </location>
</feature>